<keyword evidence="2" id="KW-1185">Reference proteome</keyword>
<proteinExistence type="predicted"/>
<comment type="caution">
    <text evidence="1">The sequence shown here is derived from an EMBL/GenBank/DDBJ whole genome shotgun (WGS) entry which is preliminary data.</text>
</comment>
<sequence length="531" mass="59706">MCKMQFLLMAVVVCVGRVHSWDFATSAGDDLLNFYTNDVLTSTISLPTRKISALTFNEVQNTMLYVDKQPDNDNICGYDLTSTENKCFTKGSGRTIYGLAYDPVTERVFFTDTNDRSINWISSRPGSNNNVNLLIKVSEGVPRDIVVDSCKGYIYWLNTRVEAPTIERARLDGTEREVFETLRVIPVNAKYNLEPNSLAIDQHKQRIYWMEPVNTTQCKMFTRLLNIKHAPFSIVTVSNPKYIKVPSNTLTISKDSIFHIILEYFVYSYGKVKSNETLYTHAMYEYLTNTMERKTVYSNRKLPISIVANYKIKDQIQDCEALLPVKLAIESPFCVHGTTVDDRAACTCTPGYTGERCDVSVCLNYCVQGVCSFSDDEGRPECRCNAGYSGERCQFSVCENKFCMQGNCSVNDDGFPICRCNAGYSGERCQFSVCENNFCMQGNCSINDDGLPMCRCNAGYTGERCEVNTCLGYCLNSGECFLNEEDEPSCECAEGYEGTRCEADKNDTLTILVNHHGKSSTYSFPVNCGNL</sequence>
<evidence type="ECO:0000313" key="2">
    <source>
        <dbReference type="Proteomes" id="UP001231649"/>
    </source>
</evidence>
<gene>
    <name evidence="1" type="ORF">PYW08_011317</name>
</gene>
<dbReference type="Proteomes" id="UP001231649">
    <property type="component" value="Chromosome 29"/>
</dbReference>
<dbReference type="EMBL" id="CM056805">
    <property type="protein sequence ID" value="KAJ8707183.1"/>
    <property type="molecule type" value="Genomic_DNA"/>
</dbReference>
<evidence type="ECO:0000313" key="1">
    <source>
        <dbReference type="EMBL" id="KAJ8707183.1"/>
    </source>
</evidence>
<accession>A0ACC2Q2Z3</accession>
<protein>
    <submittedName>
        <fullName evidence="1">Uncharacterized protein</fullName>
    </submittedName>
</protein>
<name>A0ACC2Q2Z3_9NEOP</name>
<organism evidence="1 2">
    <name type="scientific">Mythimna loreyi</name>
    <dbReference type="NCBI Taxonomy" id="667449"/>
    <lineage>
        <taxon>Eukaryota</taxon>
        <taxon>Metazoa</taxon>
        <taxon>Ecdysozoa</taxon>
        <taxon>Arthropoda</taxon>
        <taxon>Hexapoda</taxon>
        <taxon>Insecta</taxon>
        <taxon>Pterygota</taxon>
        <taxon>Neoptera</taxon>
        <taxon>Endopterygota</taxon>
        <taxon>Lepidoptera</taxon>
        <taxon>Glossata</taxon>
        <taxon>Ditrysia</taxon>
        <taxon>Noctuoidea</taxon>
        <taxon>Noctuidae</taxon>
        <taxon>Noctuinae</taxon>
        <taxon>Hadenini</taxon>
        <taxon>Mythimna</taxon>
    </lineage>
</organism>
<reference evidence="1" key="1">
    <citation type="submission" date="2023-03" db="EMBL/GenBank/DDBJ databases">
        <title>Chromosome-level genomes of two armyworms, Mythimna separata and Mythimna loreyi, provide insights into the biosynthesis and reception of sex pheromones.</title>
        <authorList>
            <person name="Zhao H."/>
        </authorList>
    </citation>
    <scope>NUCLEOTIDE SEQUENCE</scope>
    <source>
        <strain evidence="1">BeijingLab</strain>
    </source>
</reference>